<evidence type="ECO:0000256" key="1">
    <source>
        <dbReference type="ARBA" id="ARBA00011009"/>
    </source>
</evidence>
<dbReference type="InterPro" id="IPR006109">
    <property type="entry name" value="G3P_DH_NAD-dep_C"/>
</dbReference>
<feature type="binding site" evidence="13">
    <location>
        <position position="244"/>
    </location>
    <ligand>
        <name>sn-glycerol 3-phosphate</name>
        <dbReference type="ChEBI" id="CHEBI:57597"/>
    </ligand>
</feature>
<keyword evidence="13" id="KW-0963">Cytoplasm</keyword>
<dbReference type="NCBIfam" id="NF000940">
    <property type="entry name" value="PRK00094.1-2"/>
    <property type="match status" value="1"/>
</dbReference>
<feature type="binding site" evidence="13">
    <location>
        <position position="255"/>
    </location>
    <ligand>
        <name>NADPH</name>
        <dbReference type="ChEBI" id="CHEBI:57783"/>
    </ligand>
</feature>
<feature type="binding site" evidence="13">
    <location>
        <position position="279"/>
    </location>
    <ligand>
        <name>NADPH</name>
        <dbReference type="ChEBI" id="CHEBI:57783"/>
    </ligand>
</feature>
<feature type="domain" description="Glycerol-3-phosphate dehydrogenase NAD-dependent C-terminal" evidence="19">
    <location>
        <begin position="180"/>
        <end position="320"/>
    </location>
</feature>
<dbReference type="Pfam" id="PF07479">
    <property type="entry name" value="NAD_Gly3P_dh_C"/>
    <property type="match status" value="1"/>
</dbReference>
<dbReference type="InterPro" id="IPR036291">
    <property type="entry name" value="NAD(P)-bd_dom_sf"/>
</dbReference>
<dbReference type="FunFam" id="1.10.1040.10:FF:000001">
    <property type="entry name" value="Glycerol-3-phosphate dehydrogenase [NAD(P)+]"/>
    <property type="match status" value="1"/>
</dbReference>
<dbReference type="PANTHER" id="PTHR11728:SF1">
    <property type="entry name" value="GLYCEROL-3-PHOSPHATE DEHYDROGENASE [NAD(+)] 2, CHLOROPLASTIC"/>
    <property type="match status" value="1"/>
</dbReference>
<dbReference type="AlphaFoldDB" id="A0A2L1GLT2"/>
<keyword evidence="4 13" id="KW-0560">Oxidoreductase</keyword>
<dbReference type="GO" id="GO:0046167">
    <property type="term" value="P:glycerol-3-phosphate biosynthetic process"/>
    <property type="evidence" value="ECO:0007669"/>
    <property type="project" value="UniProtKB-UniRule"/>
</dbReference>
<comment type="catalytic activity">
    <reaction evidence="13">
        <text>sn-glycerol 3-phosphate + NAD(+) = dihydroxyacetone phosphate + NADH + H(+)</text>
        <dbReference type="Rhea" id="RHEA:11092"/>
        <dbReference type="ChEBI" id="CHEBI:15378"/>
        <dbReference type="ChEBI" id="CHEBI:57540"/>
        <dbReference type="ChEBI" id="CHEBI:57597"/>
        <dbReference type="ChEBI" id="CHEBI:57642"/>
        <dbReference type="ChEBI" id="CHEBI:57945"/>
        <dbReference type="EC" id="1.1.1.94"/>
    </reaction>
</comment>
<dbReference type="UniPathway" id="UPA00940"/>
<dbReference type="PANTHER" id="PTHR11728">
    <property type="entry name" value="GLYCEROL-3-PHOSPHATE DEHYDROGENASE"/>
    <property type="match status" value="1"/>
</dbReference>
<evidence type="ECO:0000259" key="18">
    <source>
        <dbReference type="Pfam" id="PF01210"/>
    </source>
</evidence>
<comment type="subcellular location">
    <subcellularLocation>
        <location evidence="13">Cytoplasm</location>
    </subcellularLocation>
</comment>
<comment type="function">
    <text evidence="13">Catalyzes the reduction of the glycolytic intermediate dihydroxyacetone phosphate (DHAP) to sn-glycerol 3-phosphate (G3P), the key precursor for phospholipid synthesis.</text>
</comment>
<organism evidence="20 21">
    <name type="scientific">Desulfobulbus oralis</name>
    <dbReference type="NCBI Taxonomy" id="1986146"/>
    <lineage>
        <taxon>Bacteria</taxon>
        <taxon>Pseudomonadati</taxon>
        <taxon>Thermodesulfobacteriota</taxon>
        <taxon>Desulfobulbia</taxon>
        <taxon>Desulfobulbales</taxon>
        <taxon>Desulfobulbaceae</taxon>
        <taxon>Desulfobulbus</taxon>
    </lineage>
</organism>
<feature type="binding site" evidence="13">
    <location>
        <position position="281"/>
    </location>
    <ligand>
        <name>NADPH</name>
        <dbReference type="ChEBI" id="CHEBI:57783"/>
    </ligand>
</feature>
<keyword evidence="5 13" id="KW-0520">NAD</keyword>
<feature type="binding site" evidence="13">
    <location>
        <position position="254"/>
    </location>
    <ligand>
        <name>sn-glycerol 3-phosphate</name>
        <dbReference type="ChEBI" id="CHEBI:57597"/>
    </ligand>
</feature>
<dbReference type="RefSeq" id="WP_104935890.1">
    <property type="nucleotide sequence ID" value="NZ_CP021255.1"/>
</dbReference>
<keyword evidence="7 13" id="KW-0594">Phospholipid biosynthesis</keyword>
<protein>
    <recommendedName>
        <fullName evidence="11 13">Glycerol-3-phosphate dehydrogenase [NAD(P)+]</fullName>
        <ecNumber evidence="10 13">1.1.1.94</ecNumber>
    </recommendedName>
    <alternativeName>
        <fullName evidence="13">NAD(P)(+)-dependent glycerol-3-phosphate dehydrogenase</fullName>
    </alternativeName>
    <alternativeName>
        <fullName evidence="12 13">NAD(P)H-dependent dihydroxyacetone-phosphate reductase</fullName>
    </alternativeName>
</protein>
<dbReference type="HAMAP" id="MF_00394">
    <property type="entry name" value="NAD_Glyc3P_dehydrog"/>
    <property type="match status" value="1"/>
</dbReference>
<evidence type="ECO:0000256" key="2">
    <source>
        <dbReference type="ARBA" id="ARBA00022516"/>
    </source>
</evidence>
<comment type="caution">
    <text evidence="13">Lacks conserved residue(s) required for the propagation of feature annotation.</text>
</comment>
<evidence type="ECO:0000256" key="5">
    <source>
        <dbReference type="ARBA" id="ARBA00023027"/>
    </source>
</evidence>
<evidence type="ECO:0000256" key="6">
    <source>
        <dbReference type="ARBA" id="ARBA00023098"/>
    </source>
</evidence>
<feature type="binding site" evidence="16">
    <location>
        <position position="255"/>
    </location>
    <ligand>
        <name>NAD(+)</name>
        <dbReference type="ChEBI" id="CHEBI:57540"/>
    </ligand>
</feature>
<reference evidence="20 21" key="1">
    <citation type="journal article" date="2018" name="MBio">
        <title>Insights into the evolution of host association through the isolation and characterization of a novel human periodontal pathobiont, Desulfobulbus oralis.</title>
        <authorList>
            <person name="Cross K.L."/>
            <person name="Chirania P."/>
            <person name="Xiong W."/>
            <person name="Beall C.J."/>
            <person name="Elkins J.G."/>
            <person name="Giannone R.J."/>
            <person name="Griffen A.L."/>
            <person name="Guss A.M."/>
            <person name="Hettich R.L."/>
            <person name="Joshi S.S."/>
            <person name="Mokrzan E.M."/>
            <person name="Martin R.K."/>
            <person name="Zhulin I.B."/>
            <person name="Leys E.J."/>
            <person name="Podar M."/>
        </authorList>
    </citation>
    <scope>NUCLEOTIDE SEQUENCE [LARGE SCALE GENOMIC DNA]</scope>
    <source>
        <strain evidence="20 21">ORNL</strain>
    </source>
</reference>
<dbReference type="InterPro" id="IPR006168">
    <property type="entry name" value="G3P_DH_NAD-dep"/>
</dbReference>
<evidence type="ECO:0000313" key="20">
    <source>
        <dbReference type="EMBL" id="AVD70596.1"/>
    </source>
</evidence>
<comment type="pathway">
    <text evidence="13">Membrane lipid metabolism; glycerophospholipid metabolism.</text>
</comment>
<feature type="binding site" evidence="13">
    <location>
        <position position="13"/>
    </location>
    <ligand>
        <name>NADPH</name>
        <dbReference type="ChEBI" id="CHEBI:57783"/>
    </ligand>
</feature>
<feature type="binding site" evidence="13">
    <location>
        <position position="12"/>
    </location>
    <ligand>
        <name>NADPH</name>
        <dbReference type="ChEBI" id="CHEBI:57783"/>
    </ligand>
</feature>
<feature type="binding site" evidence="13">
    <location>
        <position position="138"/>
    </location>
    <ligand>
        <name>sn-glycerol 3-phosphate</name>
        <dbReference type="ChEBI" id="CHEBI:57597"/>
    </ligand>
</feature>
<evidence type="ECO:0000256" key="3">
    <source>
        <dbReference type="ARBA" id="ARBA00022857"/>
    </source>
</evidence>
<evidence type="ECO:0000256" key="9">
    <source>
        <dbReference type="ARBA" id="ARBA00052716"/>
    </source>
</evidence>
<dbReference type="SUPFAM" id="SSF51735">
    <property type="entry name" value="NAD(P)-binding Rossmann-fold domains"/>
    <property type="match status" value="1"/>
</dbReference>
<evidence type="ECO:0000256" key="11">
    <source>
        <dbReference type="ARBA" id="ARBA00069372"/>
    </source>
</evidence>
<gene>
    <name evidence="13 20" type="primary">gpsA</name>
    <name evidence="20" type="ORF">CAY53_03105</name>
</gene>
<feature type="binding site" evidence="13">
    <location>
        <position position="32"/>
    </location>
    <ligand>
        <name>NADPH</name>
        <dbReference type="ChEBI" id="CHEBI:57783"/>
    </ligand>
</feature>
<dbReference type="GO" id="GO:0141153">
    <property type="term" value="F:glycerol-3-phosphate dehydrogenase (NADP+) activity"/>
    <property type="evidence" value="ECO:0007669"/>
    <property type="project" value="RHEA"/>
</dbReference>
<proteinExistence type="inferred from homology"/>
<accession>A0A2L1GLT2</accession>
<feature type="binding site" evidence="13">
    <location>
        <position position="106"/>
    </location>
    <ligand>
        <name>sn-glycerol 3-phosphate</name>
        <dbReference type="ChEBI" id="CHEBI:57597"/>
    </ligand>
</feature>
<name>A0A2L1GLT2_9BACT</name>
<dbReference type="GO" id="GO:0046168">
    <property type="term" value="P:glycerol-3-phosphate catabolic process"/>
    <property type="evidence" value="ECO:0007669"/>
    <property type="project" value="InterPro"/>
</dbReference>
<evidence type="ECO:0000256" key="17">
    <source>
        <dbReference type="RuleBase" id="RU000437"/>
    </source>
</evidence>
<dbReference type="EC" id="1.1.1.94" evidence="10 13"/>
<keyword evidence="21" id="KW-1185">Reference proteome</keyword>
<dbReference type="OrthoDB" id="9812273at2"/>
<evidence type="ECO:0000256" key="8">
    <source>
        <dbReference type="ARBA" id="ARBA00023264"/>
    </source>
</evidence>
<evidence type="ECO:0000256" key="10">
    <source>
        <dbReference type="ARBA" id="ARBA00066687"/>
    </source>
</evidence>
<dbReference type="GO" id="GO:0141152">
    <property type="term" value="F:glycerol-3-phosphate dehydrogenase (NAD+) activity"/>
    <property type="evidence" value="ECO:0007669"/>
    <property type="project" value="RHEA"/>
</dbReference>
<dbReference type="Proteomes" id="UP000239867">
    <property type="component" value="Chromosome"/>
</dbReference>
<dbReference type="GO" id="GO:0005829">
    <property type="term" value="C:cytosol"/>
    <property type="evidence" value="ECO:0007669"/>
    <property type="project" value="TreeGrafter"/>
</dbReference>
<dbReference type="InterPro" id="IPR013328">
    <property type="entry name" value="6PGD_dom2"/>
</dbReference>
<dbReference type="EMBL" id="CP021255">
    <property type="protein sequence ID" value="AVD70596.1"/>
    <property type="molecule type" value="Genomic_DNA"/>
</dbReference>
<dbReference type="GO" id="GO:0008654">
    <property type="term" value="P:phospholipid biosynthetic process"/>
    <property type="evidence" value="ECO:0007669"/>
    <property type="project" value="UniProtKB-KW"/>
</dbReference>
<keyword evidence="3 13" id="KW-0521">NADP</keyword>
<dbReference type="PROSITE" id="PS00957">
    <property type="entry name" value="NAD_G3PDH"/>
    <property type="match status" value="1"/>
</dbReference>
<feature type="binding site" evidence="13">
    <location>
        <position position="136"/>
    </location>
    <ligand>
        <name>sn-glycerol 3-phosphate</name>
        <dbReference type="ChEBI" id="CHEBI:57597"/>
    </ligand>
</feature>
<evidence type="ECO:0000256" key="16">
    <source>
        <dbReference type="PIRSR" id="PIRSR000114-3"/>
    </source>
</evidence>
<feature type="binding site" evidence="16">
    <location>
        <position position="140"/>
    </location>
    <ligand>
        <name>NAD(+)</name>
        <dbReference type="ChEBI" id="CHEBI:57540"/>
    </ligand>
</feature>
<feature type="binding site" evidence="13">
    <location>
        <position position="106"/>
    </location>
    <ligand>
        <name>NADPH</name>
        <dbReference type="ChEBI" id="CHEBI:57783"/>
    </ligand>
</feature>
<keyword evidence="8 13" id="KW-1208">Phospholipid metabolism</keyword>
<feature type="binding site" evidence="13">
    <location>
        <position position="191"/>
    </location>
    <ligand>
        <name>sn-glycerol 3-phosphate</name>
        <dbReference type="ChEBI" id="CHEBI:57597"/>
    </ligand>
</feature>
<keyword evidence="6 13" id="KW-0443">Lipid metabolism</keyword>
<feature type="binding site" evidence="13">
    <location>
        <position position="256"/>
    </location>
    <ligand>
        <name>sn-glycerol 3-phosphate</name>
        <dbReference type="ChEBI" id="CHEBI:57597"/>
    </ligand>
</feature>
<feature type="binding site" evidence="15">
    <location>
        <begin position="255"/>
        <end position="256"/>
    </location>
    <ligand>
        <name>substrate</name>
    </ligand>
</feature>
<evidence type="ECO:0000256" key="15">
    <source>
        <dbReference type="PIRSR" id="PIRSR000114-2"/>
    </source>
</evidence>
<feature type="binding site" evidence="16">
    <location>
        <begin position="9"/>
        <end position="14"/>
    </location>
    <ligand>
        <name>NAD(+)</name>
        <dbReference type="ChEBI" id="CHEBI:57540"/>
    </ligand>
</feature>
<keyword evidence="13" id="KW-0547">Nucleotide-binding</keyword>
<dbReference type="KEGG" id="deo:CAY53_03105"/>
<evidence type="ECO:0000256" key="7">
    <source>
        <dbReference type="ARBA" id="ARBA00023209"/>
    </source>
</evidence>
<sequence length="337" mass="35875">MMQKVAVIGAGSWGTALAMLLAGRHEVWLWGRDAAEMAAMQRSRANTRYLPGHPFPESLIATGDLESALTGAACVLMVVPSHGFRQVFRQAVPLLPGNIPMVSAVKGIEFPSIRTMTQIMQEESAGRPLALCVLSGPSFAEEVACGLPTAVTVACADKVQAARVQELFSTRFFRVYSSQDVLGLEISGAMKNVIAIASGISDGLGYGLNTRAALITRGLAEIIRLGTALGADSRTFSGLSGLGDLVLTCTGNLSRNRSVGLKLGAGKTLRQVLAEMTMVAEGVRTTESCFQLAKARAVEMPILEQVYAVLYEGKSCREAVTQLFQRTLKEELLGHGN</sequence>
<evidence type="ECO:0000256" key="13">
    <source>
        <dbReference type="HAMAP-Rule" id="MF_00394"/>
    </source>
</evidence>
<feature type="binding site" evidence="13">
    <location>
        <position position="49"/>
    </location>
    <ligand>
        <name>NADPH</name>
        <dbReference type="ChEBI" id="CHEBI:57783"/>
    </ligand>
</feature>
<feature type="binding site" evidence="13">
    <location>
        <position position="140"/>
    </location>
    <ligand>
        <name>NADPH</name>
        <dbReference type="ChEBI" id="CHEBI:57783"/>
    </ligand>
</feature>
<dbReference type="SUPFAM" id="SSF48179">
    <property type="entry name" value="6-phosphogluconate dehydrogenase C-terminal domain-like"/>
    <property type="match status" value="1"/>
</dbReference>
<feature type="binding site" evidence="13">
    <location>
        <position position="255"/>
    </location>
    <ligand>
        <name>sn-glycerol 3-phosphate</name>
        <dbReference type="ChEBI" id="CHEBI:57597"/>
    </ligand>
</feature>
<feature type="domain" description="Glycerol-3-phosphate dehydrogenase NAD-dependent N-terminal" evidence="18">
    <location>
        <begin position="4"/>
        <end position="158"/>
    </location>
</feature>
<comment type="similarity">
    <text evidence="1 13 17">Belongs to the NAD-dependent glycerol-3-phosphate dehydrogenase family.</text>
</comment>
<keyword evidence="2 13" id="KW-0444">Lipid biosynthesis</keyword>
<evidence type="ECO:0000313" key="21">
    <source>
        <dbReference type="Proteomes" id="UP000239867"/>
    </source>
</evidence>
<evidence type="ECO:0000256" key="14">
    <source>
        <dbReference type="PIRSR" id="PIRSR000114-1"/>
    </source>
</evidence>
<evidence type="ECO:0000256" key="4">
    <source>
        <dbReference type="ARBA" id="ARBA00023002"/>
    </source>
</evidence>
<feature type="active site" description="Proton acceptor" evidence="13 14">
    <location>
        <position position="191"/>
    </location>
</feature>
<dbReference type="Gene3D" id="1.10.1040.10">
    <property type="entry name" value="N-(1-d-carboxylethyl)-l-norvaline Dehydrogenase, domain 2"/>
    <property type="match status" value="1"/>
</dbReference>
<dbReference type="GO" id="GO:0051287">
    <property type="term" value="F:NAD binding"/>
    <property type="evidence" value="ECO:0007669"/>
    <property type="project" value="InterPro"/>
</dbReference>
<dbReference type="GO" id="GO:0006650">
    <property type="term" value="P:glycerophospholipid metabolic process"/>
    <property type="evidence" value="ECO:0007669"/>
    <property type="project" value="UniProtKB-UniRule"/>
</dbReference>
<dbReference type="NCBIfam" id="NF000942">
    <property type="entry name" value="PRK00094.1-4"/>
    <property type="match status" value="1"/>
</dbReference>
<evidence type="ECO:0000259" key="19">
    <source>
        <dbReference type="Pfam" id="PF07479"/>
    </source>
</evidence>
<dbReference type="InterPro" id="IPR008927">
    <property type="entry name" value="6-PGluconate_DH-like_C_sf"/>
</dbReference>
<comment type="catalytic activity">
    <reaction evidence="9">
        <text>sn-glycerol 3-phosphate + NADP(+) = dihydroxyacetone phosphate + NADPH + H(+)</text>
        <dbReference type="Rhea" id="RHEA:11096"/>
        <dbReference type="ChEBI" id="CHEBI:15378"/>
        <dbReference type="ChEBI" id="CHEBI:57597"/>
        <dbReference type="ChEBI" id="CHEBI:57642"/>
        <dbReference type="ChEBI" id="CHEBI:57783"/>
        <dbReference type="ChEBI" id="CHEBI:58349"/>
        <dbReference type="EC" id="1.1.1.94"/>
    </reaction>
    <physiologicalReaction direction="right-to-left" evidence="9">
        <dbReference type="Rhea" id="RHEA:11098"/>
    </physiologicalReaction>
</comment>
<dbReference type="InterPro" id="IPR011128">
    <property type="entry name" value="G3P_DH_NAD-dep_N"/>
</dbReference>
<evidence type="ECO:0000256" key="12">
    <source>
        <dbReference type="ARBA" id="ARBA00080511"/>
    </source>
</evidence>
<dbReference type="GO" id="GO:0005975">
    <property type="term" value="P:carbohydrate metabolic process"/>
    <property type="evidence" value="ECO:0007669"/>
    <property type="project" value="InterPro"/>
</dbReference>
<feature type="binding site" evidence="15">
    <location>
        <position position="106"/>
    </location>
    <ligand>
        <name>substrate</name>
    </ligand>
</feature>
<dbReference type="FunFam" id="3.40.50.720:FF:000019">
    <property type="entry name" value="Glycerol-3-phosphate dehydrogenase [NAD(P)+]"/>
    <property type="match status" value="1"/>
</dbReference>
<dbReference type="PRINTS" id="PR00077">
    <property type="entry name" value="GPDHDRGNASE"/>
</dbReference>
<dbReference type="Gene3D" id="3.40.50.720">
    <property type="entry name" value="NAD(P)-binding Rossmann-like Domain"/>
    <property type="match status" value="1"/>
</dbReference>
<dbReference type="Pfam" id="PF01210">
    <property type="entry name" value="NAD_Gly3P_dh_N"/>
    <property type="match status" value="1"/>
</dbReference>
<dbReference type="PIRSF" id="PIRSF000114">
    <property type="entry name" value="Glycerol-3-P_dh"/>
    <property type="match status" value="1"/>
</dbReference>